<evidence type="ECO:0000256" key="4">
    <source>
        <dbReference type="ARBA" id="ARBA00022490"/>
    </source>
</evidence>
<accession>G0UMJ1</accession>
<dbReference type="Gene3D" id="1.25.40.10">
    <property type="entry name" value="Tetratricopeptide repeat domain"/>
    <property type="match status" value="1"/>
</dbReference>
<dbReference type="InterPro" id="IPR019734">
    <property type="entry name" value="TPR_rpt"/>
</dbReference>
<protein>
    <submittedName>
        <fullName evidence="9">Uncharacterized protein TCIL3000_5_910</fullName>
    </submittedName>
</protein>
<evidence type="ECO:0000256" key="6">
    <source>
        <dbReference type="ARBA" id="ARBA00022803"/>
    </source>
</evidence>
<dbReference type="VEuPathDB" id="TriTrypDB:TcIL3000_5_910"/>
<dbReference type="PANTHER" id="PTHR10130">
    <property type="entry name" value="PEROXISOMAL TARGETING SIGNAL 1 RECEPTOR PEX5"/>
    <property type="match status" value="1"/>
</dbReference>
<dbReference type="InterPro" id="IPR024111">
    <property type="entry name" value="PEX5/PEX5L"/>
</dbReference>
<dbReference type="PANTHER" id="PTHR10130:SF0">
    <property type="entry name" value="GH08708P"/>
    <property type="match status" value="1"/>
</dbReference>
<dbReference type="EMBL" id="HE575318">
    <property type="protein sequence ID" value="CCC90398.1"/>
    <property type="molecule type" value="Genomic_DNA"/>
</dbReference>
<dbReference type="PROSITE" id="PS50005">
    <property type="entry name" value="TPR"/>
    <property type="match status" value="3"/>
</dbReference>
<evidence type="ECO:0000256" key="5">
    <source>
        <dbReference type="ARBA" id="ARBA00022737"/>
    </source>
</evidence>
<dbReference type="GO" id="GO:0016560">
    <property type="term" value="P:protein import into peroxisome matrix, docking"/>
    <property type="evidence" value="ECO:0007669"/>
    <property type="project" value="TreeGrafter"/>
</dbReference>
<keyword evidence="4" id="KW-0963">Cytoplasm</keyword>
<keyword evidence="5" id="KW-0677">Repeat</keyword>
<evidence type="ECO:0000256" key="2">
    <source>
        <dbReference type="ARBA" id="ARBA00004496"/>
    </source>
</evidence>
<gene>
    <name evidence="9" type="ORF">TCIL3000_5_910</name>
</gene>
<dbReference type="PROSITE" id="PS50293">
    <property type="entry name" value="TPR_REGION"/>
    <property type="match status" value="1"/>
</dbReference>
<reference evidence="9" key="1">
    <citation type="journal article" date="2012" name="Proc. Natl. Acad. Sci. U.S.A.">
        <title>Antigenic diversity is generated by distinct evolutionary mechanisms in African trypanosome species.</title>
        <authorList>
            <person name="Jackson A.P."/>
            <person name="Berry A."/>
            <person name="Aslett M."/>
            <person name="Allison H.C."/>
            <person name="Burton P."/>
            <person name="Vavrova-Anderson J."/>
            <person name="Brown R."/>
            <person name="Browne H."/>
            <person name="Corton N."/>
            <person name="Hauser H."/>
            <person name="Gamble J."/>
            <person name="Gilderthorp R."/>
            <person name="Marcello L."/>
            <person name="McQuillan J."/>
            <person name="Otto T.D."/>
            <person name="Quail M.A."/>
            <person name="Sanders M.J."/>
            <person name="van Tonder A."/>
            <person name="Ginger M.L."/>
            <person name="Field M.C."/>
            <person name="Barry J.D."/>
            <person name="Hertz-Fowler C."/>
            <person name="Berriman M."/>
        </authorList>
    </citation>
    <scope>NUCLEOTIDE SEQUENCE</scope>
    <source>
        <strain evidence="9">IL3000</strain>
    </source>
</reference>
<comment type="subcellular location">
    <subcellularLocation>
        <location evidence="2">Cytoplasm</location>
    </subcellularLocation>
    <subcellularLocation>
        <location evidence="1">Peroxisome</location>
    </subcellularLocation>
</comment>
<dbReference type="Pfam" id="PF13432">
    <property type="entry name" value="TPR_16"/>
    <property type="match status" value="2"/>
</dbReference>
<evidence type="ECO:0000256" key="8">
    <source>
        <dbReference type="PROSITE-ProRule" id="PRU00339"/>
    </source>
</evidence>
<feature type="repeat" description="TPR" evidence="8">
    <location>
        <begin position="499"/>
        <end position="532"/>
    </location>
</feature>
<keyword evidence="6 8" id="KW-0802">TPR repeat</keyword>
<dbReference type="GO" id="GO:0005829">
    <property type="term" value="C:cytosol"/>
    <property type="evidence" value="ECO:0007669"/>
    <property type="project" value="TreeGrafter"/>
</dbReference>
<evidence type="ECO:0000256" key="1">
    <source>
        <dbReference type="ARBA" id="ARBA00004275"/>
    </source>
</evidence>
<dbReference type="SMART" id="SM00028">
    <property type="entry name" value="TPR"/>
    <property type="match status" value="5"/>
</dbReference>
<evidence type="ECO:0000313" key="9">
    <source>
        <dbReference type="EMBL" id="CCC90398.1"/>
    </source>
</evidence>
<comment type="similarity">
    <text evidence="3">Belongs to the peroxisomal targeting signal receptor family.</text>
</comment>
<keyword evidence="7" id="KW-0576">Peroxisome</keyword>
<evidence type="ECO:0000256" key="3">
    <source>
        <dbReference type="ARBA" id="ARBA00005348"/>
    </source>
</evidence>
<feature type="repeat" description="TPR" evidence="8">
    <location>
        <begin position="567"/>
        <end position="600"/>
    </location>
</feature>
<dbReference type="Pfam" id="PF13181">
    <property type="entry name" value="TPR_8"/>
    <property type="match status" value="1"/>
</dbReference>
<dbReference type="SUPFAM" id="SSF48452">
    <property type="entry name" value="TPR-like"/>
    <property type="match status" value="1"/>
</dbReference>
<dbReference type="InterPro" id="IPR011990">
    <property type="entry name" value="TPR-like_helical_dom_sf"/>
</dbReference>
<dbReference type="GO" id="GO:0005778">
    <property type="term" value="C:peroxisomal membrane"/>
    <property type="evidence" value="ECO:0007669"/>
    <property type="project" value="TreeGrafter"/>
</dbReference>
<evidence type="ECO:0000256" key="7">
    <source>
        <dbReference type="ARBA" id="ARBA00023140"/>
    </source>
</evidence>
<feature type="repeat" description="TPR" evidence="8">
    <location>
        <begin position="533"/>
        <end position="566"/>
    </location>
</feature>
<sequence length="654" mass="71666">MDCGGGFALGQQLAKDTLHMGAAVRPGVPGGTEQDTLMSGMMVPPGAPMENWAQHFATQHQHHQHHQHMMMQRQHNDAMMLQQQRDMEEAYRATGIGGAAPQQAVGGPVMMPPGPMMMMGAIPPMMHAGGFMMGGVPTMLPYAPQHMGSAVPAVANTASATTSAASGPAETATATITAEAKLQELGGDTAWAETLHSANWGQNYEDVEVHTLDGESPQSTEEHAKNSKFYQFMDKIRRRELLVDERSGEVVEGPGLDAEDAADAEYLRELAAAGGLDIPLGGFGHLPGQEGPRDVTDNDMEGMMDEDKHDPGADIEEWAREYAQMQAMQERHQNNTDYPFEPNNAYVYHDNPMEEGISMLALANLAEAALAFEAVCQKEPEREEAWRLLGLTQAENEKDGLAIIALNNARALDPKDIAVHAALAVSHTNEHNCNAALQSLRSWLLAQPQYEHLGSVNLEMDTGVDELDAQSDEFFAAPREYRECRTLLSAALEMNPNDAQLHTNLGVLYNLSNNYDAAAANLRRAVELQPDDAKLWNKLGATLANGNYPQEALEAYNRALDINPGYVRAMYNMAVAYSNMSRYDAAAKQLTRAIYLQTGGTNPRGEVSREATRGMWDFFRMLLNIMGRGDLVELTWAQDVEPFVKEFGLQDLLL</sequence>
<dbReference type="GO" id="GO:0005052">
    <property type="term" value="F:peroxisome matrix targeting signal-1 binding"/>
    <property type="evidence" value="ECO:0007669"/>
    <property type="project" value="TreeGrafter"/>
</dbReference>
<dbReference type="AlphaFoldDB" id="G0UMJ1"/>
<organism evidence="9">
    <name type="scientific">Trypanosoma congolense (strain IL3000)</name>
    <dbReference type="NCBI Taxonomy" id="1068625"/>
    <lineage>
        <taxon>Eukaryota</taxon>
        <taxon>Discoba</taxon>
        <taxon>Euglenozoa</taxon>
        <taxon>Kinetoplastea</taxon>
        <taxon>Metakinetoplastina</taxon>
        <taxon>Trypanosomatida</taxon>
        <taxon>Trypanosomatidae</taxon>
        <taxon>Trypanosoma</taxon>
        <taxon>Nannomonas</taxon>
    </lineage>
</organism>
<name>G0UMJ1_TRYCI</name>
<proteinExistence type="inferred from homology"/>